<feature type="region of interest" description="Disordered" evidence="1">
    <location>
        <begin position="51"/>
        <end position="74"/>
    </location>
</feature>
<keyword evidence="4" id="KW-1185">Reference proteome</keyword>
<dbReference type="InterPro" id="IPR036388">
    <property type="entry name" value="WH-like_DNA-bd_sf"/>
</dbReference>
<dbReference type="EMBL" id="CP091139">
    <property type="protein sequence ID" value="UUT34305.1"/>
    <property type="molecule type" value="Genomic_DNA"/>
</dbReference>
<proteinExistence type="predicted"/>
<dbReference type="RefSeq" id="WP_259610818.1">
    <property type="nucleotide sequence ID" value="NZ_CP091139.2"/>
</dbReference>
<dbReference type="SUPFAM" id="SSF48295">
    <property type="entry name" value="TrpR-like"/>
    <property type="match status" value="1"/>
</dbReference>
<dbReference type="InterPro" id="IPR010921">
    <property type="entry name" value="Trp_repressor/repl_initiator"/>
</dbReference>
<evidence type="ECO:0000313" key="4">
    <source>
        <dbReference type="Proteomes" id="UP001054811"/>
    </source>
</evidence>
<evidence type="ECO:0000256" key="1">
    <source>
        <dbReference type="SAM" id="MobiDB-lite"/>
    </source>
</evidence>
<evidence type="ECO:0000259" key="2">
    <source>
        <dbReference type="Pfam" id="PF13518"/>
    </source>
</evidence>
<protein>
    <submittedName>
        <fullName evidence="3">Helix-turn-helix domain-containing protein</fullName>
    </submittedName>
</protein>
<name>A0ABY5NGM2_9MICO</name>
<dbReference type="Proteomes" id="UP001054811">
    <property type="component" value="Chromosome"/>
</dbReference>
<gene>
    <name evidence="3" type="ORF">L2X98_26950</name>
</gene>
<dbReference type="Gene3D" id="1.10.10.10">
    <property type="entry name" value="Winged helix-like DNA-binding domain superfamily/Winged helix DNA-binding domain"/>
    <property type="match status" value="1"/>
</dbReference>
<sequence length="74" mass="7916">MSRRPTIPAEKKLRIVLSVREGEISIAEAARREKVSEQAIGNWKGQFLEGGKAGIEAGNSPGHGRPAPKRPGAD</sequence>
<dbReference type="Pfam" id="PF13518">
    <property type="entry name" value="HTH_28"/>
    <property type="match status" value="1"/>
</dbReference>
<evidence type="ECO:0000313" key="3">
    <source>
        <dbReference type="EMBL" id="UUT34305.1"/>
    </source>
</evidence>
<organism evidence="3 4">
    <name type="scientific">Microbacterium elymi</name>
    <dbReference type="NCBI Taxonomy" id="2909587"/>
    <lineage>
        <taxon>Bacteria</taxon>
        <taxon>Bacillati</taxon>
        <taxon>Actinomycetota</taxon>
        <taxon>Actinomycetes</taxon>
        <taxon>Micrococcales</taxon>
        <taxon>Microbacteriaceae</taxon>
        <taxon>Microbacterium</taxon>
    </lineage>
</organism>
<dbReference type="InterPro" id="IPR055247">
    <property type="entry name" value="InsJ-like_HTH"/>
</dbReference>
<feature type="domain" description="Insertion element IS150 protein InsJ-like helix-turn-helix" evidence="2">
    <location>
        <begin position="11"/>
        <end position="57"/>
    </location>
</feature>
<accession>A0ABY5NGM2</accession>
<reference evidence="3" key="1">
    <citation type="submission" date="2022-01" db="EMBL/GenBank/DDBJ databases">
        <title>Microbacterium eymi and Microbacterium rhizovicinus sp. nov., isolated from the rhizospheric soil of Elymus tsukushiensis, a plant native to the Dokdo Islands, Republic of Korea.</title>
        <authorList>
            <person name="Hwang Y.J."/>
        </authorList>
    </citation>
    <scope>NUCLEOTIDE SEQUENCE</scope>
    <source>
        <strain evidence="3">KUDC0405</strain>
    </source>
</reference>